<reference evidence="2 3" key="1">
    <citation type="submission" date="2015-09" db="EMBL/GenBank/DDBJ databases">
        <title>Trachymyrmex cornetzi WGS genome.</title>
        <authorList>
            <person name="Nygaard S."/>
            <person name="Hu H."/>
            <person name="Boomsma J."/>
            <person name="Zhang G."/>
        </authorList>
    </citation>
    <scope>NUCLEOTIDE SEQUENCE [LARGE SCALE GENOMIC DNA]</scope>
    <source>
        <strain evidence="2">Tcor2-1</strain>
        <tissue evidence="2">Whole body</tissue>
    </source>
</reference>
<sequence length="193" mass="21721">MKAIGQIMAYVLLATAFTKNMFATSATNIKFSRDSNKIAWYNTTKLEMISDAVAPLNPDTDGLWSILVNAFESKPVQDIESRTFGGNKRLQFMLMPMMYKMGVMMTMLMVIAAISAKGLLIGAILLLFKLSTFLAKLHSGWHAPSPQPWLSPQPVHLHVHSAFPIHPHIHPQMYQSWDSSGPPVYEDQYYYKG</sequence>
<keyword evidence="1" id="KW-0472">Membrane</keyword>
<keyword evidence="1" id="KW-0812">Transmembrane</keyword>
<dbReference type="Pfam" id="PF07898">
    <property type="entry name" value="DUF1676"/>
    <property type="match status" value="1"/>
</dbReference>
<name>A0A195DNA1_9HYME</name>
<keyword evidence="1" id="KW-1133">Transmembrane helix</keyword>
<proteinExistence type="predicted"/>
<evidence type="ECO:0000256" key="1">
    <source>
        <dbReference type="SAM" id="Phobius"/>
    </source>
</evidence>
<dbReference type="InterPro" id="IPR012464">
    <property type="entry name" value="DUF1676"/>
</dbReference>
<dbReference type="Proteomes" id="UP000078492">
    <property type="component" value="Unassembled WGS sequence"/>
</dbReference>
<accession>A0A195DNA1</accession>
<protein>
    <submittedName>
        <fullName evidence="2">Uncharacterized protein</fullName>
    </submittedName>
</protein>
<evidence type="ECO:0000313" key="3">
    <source>
        <dbReference type="Proteomes" id="UP000078492"/>
    </source>
</evidence>
<feature type="transmembrane region" description="Helical" evidence="1">
    <location>
        <begin position="103"/>
        <end position="128"/>
    </location>
</feature>
<dbReference type="EMBL" id="KQ980713">
    <property type="protein sequence ID" value="KYN14306.1"/>
    <property type="molecule type" value="Genomic_DNA"/>
</dbReference>
<gene>
    <name evidence="2" type="ORF">ALC57_13473</name>
</gene>
<evidence type="ECO:0000313" key="2">
    <source>
        <dbReference type="EMBL" id="KYN14306.1"/>
    </source>
</evidence>
<organism evidence="2 3">
    <name type="scientific">Trachymyrmex cornetzi</name>
    <dbReference type="NCBI Taxonomy" id="471704"/>
    <lineage>
        <taxon>Eukaryota</taxon>
        <taxon>Metazoa</taxon>
        <taxon>Ecdysozoa</taxon>
        <taxon>Arthropoda</taxon>
        <taxon>Hexapoda</taxon>
        <taxon>Insecta</taxon>
        <taxon>Pterygota</taxon>
        <taxon>Neoptera</taxon>
        <taxon>Endopterygota</taxon>
        <taxon>Hymenoptera</taxon>
        <taxon>Apocrita</taxon>
        <taxon>Aculeata</taxon>
        <taxon>Formicoidea</taxon>
        <taxon>Formicidae</taxon>
        <taxon>Myrmicinae</taxon>
        <taxon>Trachymyrmex</taxon>
    </lineage>
</organism>
<dbReference type="AlphaFoldDB" id="A0A195DNA1"/>
<keyword evidence="3" id="KW-1185">Reference proteome</keyword>